<keyword evidence="12" id="KW-0407">Ion channel</keyword>
<evidence type="ECO:0000256" key="8">
    <source>
        <dbReference type="ARBA" id="ARBA00022989"/>
    </source>
</evidence>
<evidence type="ECO:0000256" key="13">
    <source>
        <dbReference type="SAM" id="Phobius"/>
    </source>
</evidence>
<evidence type="ECO:0000256" key="4">
    <source>
        <dbReference type="ARBA" id="ARBA00022614"/>
    </source>
</evidence>
<evidence type="ECO:0000256" key="9">
    <source>
        <dbReference type="ARBA" id="ARBA00023065"/>
    </source>
</evidence>
<dbReference type="EMBL" id="CAJNOU010000668">
    <property type="protein sequence ID" value="CAF1060881.1"/>
    <property type="molecule type" value="Genomic_DNA"/>
</dbReference>
<keyword evidence="6 14" id="KW-0732">Signal</keyword>
<dbReference type="InterPro" id="IPR003591">
    <property type="entry name" value="Leu-rich_rpt_typical-subtyp"/>
</dbReference>
<name>A0A814L8I1_9BILA</name>
<proteinExistence type="predicted"/>
<keyword evidence="4" id="KW-0433">Leucine-rich repeat</keyword>
<evidence type="ECO:0000256" key="2">
    <source>
        <dbReference type="ARBA" id="ARBA00022448"/>
    </source>
</evidence>
<dbReference type="SMART" id="SM00369">
    <property type="entry name" value="LRR_TYP"/>
    <property type="match status" value="3"/>
</dbReference>
<dbReference type="AlphaFoldDB" id="A0A814L8I1"/>
<dbReference type="Pfam" id="PF13855">
    <property type="entry name" value="LRR_8"/>
    <property type="match status" value="1"/>
</dbReference>
<protein>
    <submittedName>
        <fullName evidence="15">Uncharacterized protein</fullName>
    </submittedName>
</protein>
<reference evidence="15" key="1">
    <citation type="submission" date="2021-02" db="EMBL/GenBank/DDBJ databases">
        <authorList>
            <person name="Nowell W R."/>
        </authorList>
    </citation>
    <scope>NUCLEOTIDE SEQUENCE</scope>
</reference>
<dbReference type="SUPFAM" id="SSF52058">
    <property type="entry name" value="L domain-like"/>
    <property type="match status" value="1"/>
</dbReference>
<dbReference type="InterPro" id="IPR032675">
    <property type="entry name" value="LRR_dom_sf"/>
</dbReference>
<organism evidence="15 16">
    <name type="scientific">Rotaria sordida</name>
    <dbReference type="NCBI Taxonomy" id="392033"/>
    <lineage>
        <taxon>Eukaryota</taxon>
        <taxon>Metazoa</taxon>
        <taxon>Spiralia</taxon>
        <taxon>Gnathifera</taxon>
        <taxon>Rotifera</taxon>
        <taxon>Eurotatoria</taxon>
        <taxon>Bdelloidea</taxon>
        <taxon>Philodinida</taxon>
        <taxon>Philodinidae</taxon>
        <taxon>Rotaria</taxon>
    </lineage>
</organism>
<dbReference type="PROSITE" id="PS51450">
    <property type="entry name" value="LRR"/>
    <property type="match status" value="1"/>
</dbReference>
<evidence type="ECO:0000256" key="11">
    <source>
        <dbReference type="ARBA" id="ARBA00023157"/>
    </source>
</evidence>
<dbReference type="PANTHER" id="PTHR46473:SF10">
    <property type="entry name" value="LD45603P-RELATED"/>
    <property type="match status" value="1"/>
</dbReference>
<evidence type="ECO:0000256" key="6">
    <source>
        <dbReference type="ARBA" id="ARBA00022729"/>
    </source>
</evidence>
<keyword evidence="5 13" id="KW-0812">Transmembrane</keyword>
<evidence type="ECO:0000313" key="16">
    <source>
        <dbReference type="Proteomes" id="UP000663889"/>
    </source>
</evidence>
<keyword evidence="10 13" id="KW-0472">Membrane</keyword>
<evidence type="ECO:0000313" key="15">
    <source>
        <dbReference type="EMBL" id="CAF1060881.1"/>
    </source>
</evidence>
<feature type="chain" id="PRO_5032902449" evidence="14">
    <location>
        <begin position="27"/>
        <end position="443"/>
    </location>
</feature>
<evidence type="ECO:0000256" key="10">
    <source>
        <dbReference type="ARBA" id="ARBA00023136"/>
    </source>
</evidence>
<keyword evidence="11" id="KW-1015">Disulfide bond</keyword>
<keyword evidence="7" id="KW-0677">Repeat</keyword>
<keyword evidence="8 13" id="KW-1133">Transmembrane helix</keyword>
<dbReference type="GO" id="GO:0005886">
    <property type="term" value="C:plasma membrane"/>
    <property type="evidence" value="ECO:0007669"/>
    <property type="project" value="UniProtKB-SubCell"/>
</dbReference>
<dbReference type="Proteomes" id="UP000663889">
    <property type="component" value="Unassembled WGS sequence"/>
</dbReference>
<evidence type="ECO:0000256" key="3">
    <source>
        <dbReference type="ARBA" id="ARBA00022475"/>
    </source>
</evidence>
<keyword evidence="3" id="KW-1003">Cell membrane</keyword>
<evidence type="ECO:0000256" key="5">
    <source>
        <dbReference type="ARBA" id="ARBA00022692"/>
    </source>
</evidence>
<feature type="transmembrane region" description="Helical" evidence="13">
    <location>
        <begin position="265"/>
        <end position="287"/>
    </location>
</feature>
<comment type="caution">
    <text evidence="15">The sequence shown here is derived from an EMBL/GenBank/DDBJ whole genome shotgun (WGS) entry which is preliminary data.</text>
</comment>
<feature type="transmembrane region" description="Helical" evidence="13">
    <location>
        <begin position="307"/>
        <end position="328"/>
    </location>
</feature>
<sequence length="443" mass="52425">MIQRSTSMKIFKIFFIFIIFNKVCYSLNSSCLPCSSHLCYQCYNTLPIDRTNIEKLYIICNTTNNLFQQQERFYSIIQSYTTINCSMKTLYLDQYTLWNYLEYMSITYANLTNLSPMIFNRSLLLLSSSSSSPILYSIKTLNLSYNSIRIINKNFSYYFPSLEKLDLSYNHIIHIKKKTFINLLYLKELYLNNNYLKQILPNIFPHQSLNLINLNMNYWHCSCTNILTLSIKSIYTIINLSSIISLQSSFTSINFTKFNTQNSTLLTSTIINIISSNKLSPFFLWLFNTSKNILPKYFQTSNKHVLIVWLILLIIAFIIFIFLIYLIYYHKKIYRQQSEKSHSFIHFDTNAYNYQTLFDVKFTCQNHKCLCQYHRRAHSTLYLTKSTSFDLLDKQTNSIQSPCMKSNQLRYAKIKQIPSLKKFDNDYLTGEFRTIVKLKTLPN</sequence>
<evidence type="ECO:0000256" key="1">
    <source>
        <dbReference type="ARBA" id="ARBA00004162"/>
    </source>
</evidence>
<dbReference type="InterPro" id="IPR051432">
    <property type="entry name" value="KCNMA1_auxiliary"/>
</dbReference>
<dbReference type="GO" id="GO:0034220">
    <property type="term" value="P:monoatomic ion transmembrane transport"/>
    <property type="evidence" value="ECO:0007669"/>
    <property type="project" value="UniProtKB-KW"/>
</dbReference>
<evidence type="ECO:0000256" key="12">
    <source>
        <dbReference type="ARBA" id="ARBA00023303"/>
    </source>
</evidence>
<accession>A0A814L8I1</accession>
<evidence type="ECO:0000256" key="7">
    <source>
        <dbReference type="ARBA" id="ARBA00022737"/>
    </source>
</evidence>
<dbReference type="InterPro" id="IPR001611">
    <property type="entry name" value="Leu-rich_rpt"/>
</dbReference>
<dbReference type="PANTHER" id="PTHR46473">
    <property type="entry name" value="GH08155P"/>
    <property type="match status" value="1"/>
</dbReference>
<keyword evidence="9" id="KW-0406">Ion transport</keyword>
<feature type="signal peptide" evidence="14">
    <location>
        <begin position="1"/>
        <end position="26"/>
    </location>
</feature>
<keyword evidence="2" id="KW-0813">Transport</keyword>
<comment type="subcellular location">
    <subcellularLocation>
        <location evidence="1">Cell membrane</location>
        <topology evidence="1">Single-pass membrane protein</topology>
    </subcellularLocation>
</comment>
<dbReference type="Gene3D" id="3.80.10.10">
    <property type="entry name" value="Ribonuclease Inhibitor"/>
    <property type="match status" value="1"/>
</dbReference>
<evidence type="ECO:0000256" key="14">
    <source>
        <dbReference type="SAM" id="SignalP"/>
    </source>
</evidence>
<gene>
    <name evidence="15" type="ORF">SEV965_LOCUS13841</name>
</gene>